<name>A0A0V1GGM8_TRIPS</name>
<keyword evidence="1" id="KW-0732">Signal</keyword>
<feature type="chain" id="PRO_5013221133" evidence="1">
    <location>
        <begin position="16"/>
        <end position="34"/>
    </location>
</feature>
<dbReference type="Proteomes" id="UP000054826">
    <property type="component" value="Unassembled WGS sequence"/>
</dbReference>
<protein>
    <submittedName>
        <fullName evidence="2">Uncharacterized protein</fullName>
    </submittedName>
</protein>
<feature type="signal peptide" evidence="1">
    <location>
        <begin position="1"/>
        <end position="15"/>
    </location>
</feature>
<organism evidence="2 3">
    <name type="scientific">Trichinella pseudospiralis</name>
    <name type="common">Parasitic roundworm</name>
    <dbReference type="NCBI Taxonomy" id="6337"/>
    <lineage>
        <taxon>Eukaryota</taxon>
        <taxon>Metazoa</taxon>
        <taxon>Ecdysozoa</taxon>
        <taxon>Nematoda</taxon>
        <taxon>Enoplea</taxon>
        <taxon>Dorylaimia</taxon>
        <taxon>Trichinellida</taxon>
        <taxon>Trichinellidae</taxon>
        <taxon>Trichinella</taxon>
    </lineage>
</organism>
<evidence type="ECO:0000313" key="2">
    <source>
        <dbReference type="EMBL" id="KRY97296.1"/>
    </source>
</evidence>
<dbReference type="EMBL" id="JYDV01002755">
    <property type="protein sequence ID" value="KRY97296.1"/>
    <property type="molecule type" value="Genomic_DNA"/>
</dbReference>
<proteinExistence type="predicted"/>
<comment type="caution">
    <text evidence="2">The sequence shown here is derived from an EMBL/GenBank/DDBJ whole genome shotgun (WGS) entry which is preliminary data.</text>
</comment>
<sequence length="34" mass="3851">MWTVGLLVGMQLLKCLLIMMSSDHGDRCLAKLSW</sequence>
<accession>A0A0V1GGM8</accession>
<reference evidence="2 3" key="1">
    <citation type="submission" date="2015-01" db="EMBL/GenBank/DDBJ databases">
        <title>Evolution of Trichinella species and genotypes.</title>
        <authorList>
            <person name="Korhonen P.K."/>
            <person name="Edoardo P."/>
            <person name="Giuseppe L.R."/>
            <person name="Gasser R.B."/>
        </authorList>
    </citation>
    <scope>NUCLEOTIDE SEQUENCE [LARGE SCALE GENOMIC DNA]</scope>
    <source>
        <strain evidence="2">ISS176</strain>
    </source>
</reference>
<dbReference type="AlphaFoldDB" id="A0A0V1GGM8"/>
<evidence type="ECO:0000256" key="1">
    <source>
        <dbReference type="SAM" id="SignalP"/>
    </source>
</evidence>
<evidence type="ECO:0000313" key="3">
    <source>
        <dbReference type="Proteomes" id="UP000054826"/>
    </source>
</evidence>
<gene>
    <name evidence="2" type="ORF">T4C_4491</name>
</gene>